<dbReference type="InterPro" id="IPR020846">
    <property type="entry name" value="MFS_dom"/>
</dbReference>
<dbReference type="Proteomes" id="UP001157017">
    <property type="component" value="Unassembled WGS sequence"/>
</dbReference>
<reference evidence="8" key="1">
    <citation type="journal article" date="2019" name="Int. J. Syst. Evol. Microbiol.">
        <title>The Global Catalogue of Microorganisms (GCM) 10K type strain sequencing project: providing services to taxonomists for standard genome sequencing and annotation.</title>
        <authorList>
            <consortium name="The Broad Institute Genomics Platform"/>
            <consortium name="The Broad Institute Genome Sequencing Center for Infectious Disease"/>
            <person name="Wu L."/>
            <person name="Ma J."/>
        </authorList>
    </citation>
    <scope>NUCLEOTIDE SEQUENCE [LARGE SCALE GENOMIC DNA]</scope>
    <source>
        <strain evidence="8">NBRC 108730</strain>
    </source>
</reference>
<feature type="transmembrane region" description="Helical" evidence="5">
    <location>
        <begin position="51"/>
        <end position="73"/>
    </location>
</feature>
<sequence length="400" mass="41274">MTTTAARPAATVTRARTAVMAVFLLNGLVMASWISRVPATRDRLDLSASQIGLVLLAMSGGAVLALPLAGTVVHRFGPRGTVRAAALLCTAGLALFGLAPSVWLLVPGLFCMGVGSGTWDVAMNVEGAEVERRLGRAIMPHFHALFSVGTVVGALLGALLNHLDVPTPAHLVPLAVLVAVATLWSLRGFLPDAEVPDEHADDAATSGPRMRAIDAWREPRTLAIGLVVLTFAFTEGSANDWMALALVDGYDLSNSQGVLGFAVFVTAMTVGRLLGTRLLDRFGRVPVLRLTAALAVVGLLLVVVGVSPWLAGVGAVLWGLGASLGFPVGMSAAADDPRYAAARVSVVSSIGYTAFLAGPPLIGFLADHVGILEALWVVLAVLAVAVVVAQAAREQPPAGS</sequence>
<feature type="transmembrane region" description="Helical" evidence="5">
    <location>
        <begin position="258"/>
        <end position="275"/>
    </location>
</feature>
<feature type="transmembrane region" description="Helical" evidence="5">
    <location>
        <begin position="18"/>
        <end position="39"/>
    </location>
</feature>
<protein>
    <submittedName>
        <fullName evidence="7">MFS transporter</fullName>
    </submittedName>
</protein>
<name>A0ABQ6JKR4_9ACTN</name>
<keyword evidence="2 5" id="KW-0812">Transmembrane</keyword>
<dbReference type="PANTHER" id="PTHR23514">
    <property type="entry name" value="BYPASS OF STOP CODON PROTEIN 6"/>
    <property type="match status" value="1"/>
</dbReference>
<gene>
    <name evidence="7" type="ORF">GCM10025868_32430</name>
</gene>
<evidence type="ECO:0000313" key="8">
    <source>
        <dbReference type="Proteomes" id="UP001157017"/>
    </source>
</evidence>
<feature type="transmembrane region" description="Helical" evidence="5">
    <location>
        <begin position="341"/>
        <end position="362"/>
    </location>
</feature>
<proteinExistence type="predicted"/>
<keyword evidence="4 5" id="KW-0472">Membrane</keyword>
<dbReference type="PROSITE" id="PS50850">
    <property type="entry name" value="MFS"/>
    <property type="match status" value="1"/>
</dbReference>
<feature type="transmembrane region" description="Helical" evidence="5">
    <location>
        <begin position="142"/>
        <end position="163"/>
    </location>
</feature>
<dbReference type="Pfam" id="PF07690">
    <property type="entry name" value="MFS_1"/>
    <property type="match status" value="1"/>
</dbReference>
<dbReference type="InterPro" id="IPR036259">
    <property type="entry name" value="MFS_trans_sf"/>
</dbReference>
<evidence type="ECO:0000256" key="4">
    <source>
        <dbReference type="ARBA" id="ARBA00023136"/>
    </source>
</evidence>
<feature type="transmembrane region" description="Helical" evidence="5">
    <location>
        <begin position="287"/>
        <end position="310"/>
    </location>
</feature>
<dbReference type="InterPro" id="IPR011701">
    <property type="entry name" value="MFS"/>
</dbReference>
<feature type="transmembrane region" description="Helical" evidence="5">
    <location>
        <begin position="374"/>
        <end position="392"/>
    </location>
</feature>
<dbReference type="InterPro" id="IPR051788">
    <property type="entry name" value="MFS_Transporter"/>
</dbReference>
<dbReference type="Gene3D" id="1.20.1250.20">
    <property type="entry name" value="MFS general substrate transporter like domains"/>
    <property type="match status" value="1"/>
</dbReference>
<feature type="transmembrane region" description="Helical" evidence="5">
    <location>
        <begin position="85"/>
        <end position="106"/>
    </location>
</feature>
<organism evidence="7 8">
    <name type="scientific">Angustibacter aerolatus</name>
    <dbReference type="NCBI Taxonomy" id="1162965"/>
    <lineage>
        <taxon>Bacteria</taxon>
        <taxon>Bacillati</taxon>
        <taxon>Actinomycetota</taxon>
        <taxon>Actinomycetes</taxon>
        <taxon>Kineosporiales</taxon>
        <taxon>Kineosporiaceae</taxon>
    </lineage>
</organism>
<evidence type="ECO:0000259" key="6">
    <source>
        <dbReference type="PROSITE" id="PS50850"/>
    </source>
</evidence>
<comment type="caution">
    <text evidence="7">The sequence shown here is derived from an EMBL/GenBank/DDBJ whole genome shotgun (WGS) entry which is preliminary data.</text>
</comment>
<feature type="domain" description="Major facilitator superfamily (MFS) profile" evidence="6">
    <location>
        <begin position="15"/>
        <end position="397"/>
    </location>
</feature>
<dbReference type="EMBL" id="BSUZ01000001">
    <property type="protein sequence ID" value="GMA87993.1"/>
    <property type="molecule type" value="Genomic_DNA"/>
</dbReference>
<evidence type="ECO:0000256" key="2">
    <source>
        <dbReference type="ARBA" id="ARBA00022692"/>
    </source>
</evidence>
<feature type="transmembrane region" description="Helical" evidence="5">
    <location>
        <begin position="169"/>
        <end position="186"/>
    </location>
</feature>
<keyword evidence="3 5" id="KW-1133">Transmembrane helix</keyword>
<comment type="subcellular location">
    <subcellularLocation>
        <location evidence="1">Cell membrane</location>
        <topology evidence="1">Multi-pass membrane protein</topology>
    </subcellularLocation>
</comment>
<evidence type="ECO:0000256" key="1">
    <source>
        <dbReference type="ARBA" id="ARBA00004651"/>
    </source>
</evidence>
<evidence type="ECO:0000256" key="5">
    <source>
        <dbReference type="SAM" id="Phobius"/>
    </source>
</evidence>
<feature type="transmembrane region" description="Helical" evidence="5">
    <location>
        <begin position="316"/>
        <end position="334"/>
    </location>
</feature>
<dbReference type="CDD" id="cd17393">
    <property type="entry name" value="MFS_MosC_like"/>
    <property type="match status" value="1"/>
</dbReference>
<evidence type="ECO:0000256" key="3">
    <source>
        <dbReference type="ARBA" id="ARBA00022989"/>
    </source>
</evidence>
<dbReference type="PANTHER" id="PTHR23514:SF13">
    <property type="entry name" value="INNER MEMBRANE PROTEIN YBJJ"/>
    <property type="match status" value="1"/>
</dbReference>
<evidence type="ECO:0000313" key="7">
    <source>
        <dbReference type="EMBL" id="GMA87993.1"/>
    </source>
</evidence>
<dbReference type="SUPFAM" id="SSF103473">
    <property type="entry name" value="MFS general substrate transporter"/>
    <property type="match status" value="1"/>
</dbReference>
<accession>A0ABQ6JKR4</accession>
<keyword evidence="8" id="KW-1185">Reference proteome</keyword>